<evidence type="ECO:0000256" key="2">
    <source>
        <dbReference type="ARBA" id="ARBA00023125"/>
    </source>
</evidence>
<dbReference type="Pfam" id="PF18090">
    <property type="entry name" value="SoPB_HTH"/>
    <property type="match status" value="1"/>
</dbReference>
<dbReference type="InterPro" id="IPR003115">
    <property type="entry name" value="ParB_N"/>
</dbReference>
<organism evidence="4 5">
    <name type="scientific">Buttiauxella gaviniae ATCC 51604</name>
    <dbReference type="NCBI Taxonomy" id="1354253"/>
    <lineage>
        <taxon>Bacteria</taxon>
        <taxon>Pseudomonadati</taxon>
        <taxon>Pseudomonadota</taxon>
        <taxon>Gammaproteobacteria</taxon>
        <taxon>Enterobacterales</taxon>
        <taxon>Enterobacteriaceae</taxon>
        <taxon>Buttiauxella</taxon>
    </lineage>
</organism>
<dbReference type="NCBIfam" id="TIGR00180">
    <property type="entry name" value="parB_part"/>
    <property type="match status" value="1"/>
</dbReference>
<dbReference type="RefSeq" id="WP_064519265.1">
    <property type="nucleotide sequence ID" value="NZ_LXEP01000052.1"/>
</dbReference>
<evidence type="ECO:0000256" key="1">
    <source>
        <dbReference type="ARBA" id="ARBA00006295"/>
    </source>
</evidence>
<dbReference type="GO" id="GO:0003677">
    <property type="term" value="F:DNA binding"/>
    <property type="evidence" value="ECO:0007669"/>
    <property type="project" value="UniProtKB-KW"/>
</dbReference>
<dbReference type="InterPro" id="IPR040873">
    <property type="entry name" value="SoPB_HTH"/>
</dbReference>
<dbReference type="NCBIfam" id="NF010252">
    <property type="entry name" value="PRK13698.1"/>
    <property type="match status" value="1"/>
</dbReference>
<keyword evidence="2" id="KW-0238">DNA-binding</keyword>
<dbReference type="InterPro" id="IPR004437">
    <property type="entry name" value="ParB/RepB/Spo0J"/>
</dbReference>
<evidence type="ECO:0000313" key="5">
    <source>
        <dbReference type="Proteomes" id="UP000078504"/>
    </source>
</evidence>
<dbReference type="Proteomes" id="UP000078504">
    <property type="component" value="Unassembled WGS sequence"/>
</dbReference>
<dbReference type="SUPFAM" id="SSF110849">
    <property type="entry name" value="ParB/Sulfiredoxin"/>
    <property type="match status" value="1"/>
</dbReference>
<protein>
    <submittedName>
        <fullName evidence="4">ParB family chromosome/plasmid partitioning protein</fullName>
    </submittedName>
</protein>
<feature type="domain" description="ParB-like N-terminal" evidence="3">
    <location>
        <begin position="63"/>
        <end position="152"/>
    </location>
</feature>
<evidence type="ECO:0000259" key="3">
    <source>
        <dbReference type="SMART" id="SM00470"/>
    </source>
</evidence>
<comment type="caution">
    <text evidence="4">The sequence shown here is derived from an EMBL/GenBank/DDBJ whole genome shotgun (WGS) entry which is preliminary data.</text>
</comment>
<comment type="similarity">
    <text evidence="1">Belongs to the ParB family.</text>
</comment>
<name>A0A1B7HLE3_9ENTR</name>
<dbReference type="SMART" id="SM00470">
    <property type="entry name" value="ParB"/>
    <property type="match status" value="1"/>
</dbReference>
<accession>A0A1B7HLE3</accession>
<gene>
    <name evidence="4" type="ORF">M977_04600</name>
</gene>
<dbReference type="Gene3D" id="1.10.10.2830">
    <property type="match status" value="1"/>
</dbReference>
<proteinExistence type="inferred from homology"/>
<dbReference type="AlphaFoldDB" id="A0A1B7HLE3"/>
<dbReference type="PANTHER" id="PTHR38973:SF2">
    <property type="entry name" value="PARB_REPB_SPO0J FAMILY PLASMID PARTITION PROTEIN"/>
    <property type="match status" value="1"/>
</dbReference>
<evidence type="ECO:0000313" key="4">
    <source>
        <dbReference type="EMBL" id="OAT16443.1"/>
    </source>
</evidence>
<sequence length="320" mass="35082">MKRAPIIPKVVTPPVPKHASETPAAPVVDSLIARVSAMARGNTITLPVCGRDVRFTLETIPGDKIETGSKVWVNNERDQTLLTEEALDDLIPSFLVSGQQNPAFGRKVADVIEVADGSRRRMTAMLTACDFRILVGDLDDEQMDSLSKLGNDYRPTSAYERGHRYIKRLNNEFGGNISALSEAENISRKIISRCMNTAKLPRELMALFSHPGELSARSGDALSKIFAIHEADILAHVERISQRKAAGEKLDAEEIFNELNGAKATSGAMRTQTTKRQYAPGAISRVKGNQFILSLDTSVLPVDIVERVEAILLELESSCK</sequence>
<dbReference type="EMBL" id="LXEP01000052">
    <property type="protein sequence ID" value="OAT16443.1"/>
    <property type="molecule type" value="Genomic_DNA"/>
</dbReference>
<dbReference type="PANTHER" id="PTHR38973">
    <property type="entry name" value="PLASMID PARTITIONING CONTROL PROTEIN-RELATED"/>
    <property type="match status" value="1"/>
</dbReference>
<dbReference type="InterPro" id="IPR036086">
    <property type="entry name" value="ParB/Sulfiredoxin_sf"/>
</dbReference>
<reference evidence="4 5" key="1">
    <citation type="submission" date="2016-04" db="EMBL/GenBank/DDBJ databases">
        <title>ATOL: Assembling a taxonomically balanced genome-scale reconstruction of the evolutionary history of the Enterobacteriaceae.</title>
        <authorList>
            <person name="Plunkett G.III."/>
            <person name="Neeno-Eckwall E.C."/>
            <person name="Glasner J.D."/>
            <person name="Perna N.T."/>
        </authorList>
    </citation>
    <scope>NUCLEOTIDE SEQUENCE [LARGE SCALE GENOMIC DNA]</scope>
    <source>
        <strain evidence="4 5">ATCC 51604</strain>
    </source>
</reference>
<dbReference type="CDD" id="cd16394">
    <property type="entry name" value="sopB_N"/>
    <property type="match status" value="1"/>
</dbReference>
<dbReference type="Gene3D" id="6.10.140.1550">
    <property type="match status" value="1"/>
</dbReference>
<dbReference type="PATRIC" id="fig|1354253.4.peg.4736"/>